<reference evidence="1 2" key="1">
    <citation type="journal article" date="2016" name="Nat. Commun.">
        <title>Thousands of microbial genomes shed light on interconnected biogeochemical processes in an aquifer system.</title>
        <authorList>
            <person name="Anantharaman K."/>
            <person name="Brown C.T."/>
            <person name="Hug L.A."/>
            <person name="Sharon I."/>
            <person name="Castelle C.J."/>
            <person name="Probst A.J."/>
            <person name="Thomas B.C."/>
            <person name="Singh A."/>
            <person name="Wilkins M.J."/>
            <person name="Karaoz U."/>
            <person name="Brodie E.L."/>
            <person name="Williams K.H."/>
            <person name="Hubbard S.S."/>
            <person name="Banfield J.F."/>
        </authorList>
    </citation>
    <scope>NUCLEOTIDE SEQUENCE [LARGE SCALE GENOMIC DNA]</scope>
</reference>
<dbReference type="AlphaFoldDB" id="A0A1G2KAM8"/>
<proteinExistence type="predicted"/>
<accession>A0A1G2KAM8</accession>
<name>A0A1G2KAM8_9BACT</name>
<dbReference type="Proteomes" id="UP000177152">
    <property type="component" value="Unassembled WGS sequence"/>
</dbReference>
<organism evidence="1 2">
    <name type="scientific">Candidatus Sungbacteria bacterium RIFCSPHIGHO2_01_FULL_47_32</name>
    <dbReference type="NCBI Taxonomy" id="1802264"/>
    <lineage>
        <taxon>Bacteria</taxon>
        <taxon>Candidatus Sungiibacteriota</taxon>
    </lineage>
</organism>
<evidence type="ECO:0000313" key="2">
    <source>
        <dbReference type="Proteomes" id="UP000177152"/>
    </source>
</evidence>
<protein>
    <submittedName>
        <fullName evidence="1">Uncharacterized protein</fullName>
    </submittedName>
</protein>
<gene>
    <name evidence="1" type="ORF">A2633_06625</name>
</gene>
<sequence length="93" mass="10209">MKSKQELIKKGHSILDGAGLSAEDLELWKGVLLQAPTINLVLFVDAFGKNKELLLLTTDMLKKKIAAGTDTGKILNLVSEEEEAIRKAFEIQS</sequence>
<evidence type="ECO:0000313" key="1">
    <source>
        <dbReference type="EMBL" id="OGZ95581.1"/>
    </source>
</evidence>
<dbReference type="EMBL" id="MHQC01000007">
    <property type="protein sequence ID" value="OGZ95581.1"/>
    <property type="molecule type" value="Genomic_DNA"/>
</dbReference>
<comment type="caution">
    <text evidence="1">The sequence shown here is derived from an EMBL/GenBank/DDBJ whole genome shotgun (WGS) entry which is preliminary data.</text>
</comment>